<proteinExistence type="predicted"/>
<dbReference type="KEGG" id="avu:BK816_08110"/>
<evidence type="ECO:0000313" key="2">
    <source>
        <dbReference type="Proteomes" id="UP000176288"/>
    </source>
</evidence>
<dbReference type="EMBL" id="CP017812">
    <property type="protein sequence ID" value="AOZ73252.1"/>
    <property type="molecule type" value="Genomic_DNA"/>
</dbReference>
<protein>
    <submittedName>
        <fullName evidence="1">Uncharacterized protein</fullName>
    </submittedName>
</protein>
<name>A0A1D9MLS9_9ACTO</name>
<sequence>MTDKKIVCVIGPDLLLYALYAHSAYVDSAHLNFGEYVSRMTRMIQEIEGKKGDKIQVSNGVISSSWALARRDYLDLLAYPANRLLAQIRLNFDKFILQFDEINNSFRRNLESDNADSATGFFDNKDLEDITSINQQLFEISNSLAAFQSRFYYSFERFEARFHEYSSEAQIRYFKGNRESGYKISKLLDSYDPSGDDLFNLFITESTEFALDVLGQSAGNTKVGVLQLYFLTQRPTVLAQKLARYEDFFYKKLGNPPKFFDAELLGLKI</sequence>
<organism evidence="1 2">
    <name type="scientific">Boudabousia tangfeifanii</name>
    <dbReference type="NCBI Taxonomy" id="1912795"/>
    <lineage>
        <taxon>Bacteria</taxon>
        <taxon>Bacillati</taxon>
        <taxon>Actinomycetota</taxon>
        <taxon>Actinomycetes</taxon>
        <taxon>Actinomycetales</taxon>
        <taxon>Actinomycetaceae</taxon>
        <taxon>Boudabousia</taxon>
    </lineage>
</organism>
<dbReference type="RefSeq" id="WP_071164715.1">
    <property type="nucleotide sequence ID" value="NZ_CP017812.1"/>
</dbReference>
<reference evidence="1 2" key="1">
    <citation type="submission" date="2016-10" db="EMBL/GenBank/DDBJ databases">
        <title>Actinomyces aegypiusis sp. nov., isolated from the Aegypius monachus in Qinghai Tibet Plateau China.</title>
        <authorList>
            <person name="Wang Y."/>
        </authorList>
    </citation>
    <scope>NUCLEOTIDE SEQUENCE [LARGE SCALE GENOMIC DNA]</scope>
    <source>
        <strain evidence="1 2">VUL4_3</strain>
    </source>
</reference>
<evidence type="ECO:0000313" key="1">
    <source>
        <dbReference type="EMBL" id="AOZ73252.1"/>
    </source>
</evidence>
<gene>
    <name evidence="1" type="ORF">BK816_08110</name>
</gene>
<dbReference type="Proteomes" id="UP000176288">
    <property type="component" value="Chromosome"/>
</dbReference>
<accession>A0A1D9MLS9</accession>
<keyword evidence="2" id="KW-1185">Reference proteome</keyword>
<dbReference type="AlphaFoldDB" id="A0A1D9MLS9"/>
<dbReference type="STRING" id="1912795.BK816_08110"/>